<dbReference type="Pfam" id="PF07484">
    <property type="entry name" value="Collar"/>
    <property type="match status" value="1"/>
</dbReference>
<protein>
    <submittedName>
        <fullName evidence="2">Tail fiber protein</fullName>
    </submittedName>
</protein>
<dbReference type="Gene3D" id="3.90.1340.10">
    <property type="entry name" value="Phage tail collar domain"/>
    <property type="match status" value="1"/>
</dbReference>
<accession>A0ABT1UAA7</accession>
<evidence type="ECO:0000313" key="2">
    <source>
        <dbReference type="EMBL" id="MCQ8130571.1"/>
    </source>
</evidence>
<feature type="domain" description="Phage tail collar" evidence="1">
    <location>
        <begin position="6"/>
        <end position="62"/>
    </location>
</feature>
<dbReference type="InterPro" id="IPR037053">
    <property type="entry name" value="Phage_tail_collar_dom_sf"/>
</dbReference>
<dbReference type="Proteomes" id="UP001524586">
    <property type="component" value="Unassembled WGS sequence"/>
</dbReference>
<evidence type="ECO:0000313" key="3">
    <source>
        <dbReference type="Proteomes" id="UP001524586"/>
    </source>
</evidence>
<dbReference type="EMBL" id="JANIBK010000180">
    <property type="protein sequence ID" value="MCQ8130571.1"/>
    <property type="molecule type" value="Genomic_DNA"/>
</dbReference>
<evidence type="ECO:0000259" key="1">
    <source>
        <dbReference type="Pfam" id="PF07484"/>
    </source>
</evidence>
<organism evidence="2 3">
    <name type="scientific">Methylomonas rivi</name>
    <dbReference type="NCBI Taxonomy" id="2952226"/>
    <lineage>
        <taxon>Bacteria</taxon>
        <taxon>Pseudomonadati</taxon>
        <taxon>Pseudomonadota</taxon>
        <taxon>Gammaproteobacteria</taxon>
        <taxon>Methylococcales</taxon>
        <taxon>Methylococcaceae</taxon>
        <taxon>Methylomonas</taxon>
    </lineage>
</organism>
<dbReference type="SUPFAM" id="SSF88874">
    <property type="entry name" value="Receptor-binding domain of short tail fibre protein gp12"/>
    <property type="match status" value="1"/>
</dbReference>
<comment type="caution">
    <text evidence="2">The sequence shown here is derived from an EMBL/GenBank/DDBJ whole genome shotgun (WGS) entry which is preliminary data.</text>
</comment>
<gene>
    <name evidence="2" type="ORF">NP596_19075</name>
</gene>
<proteinExistence type="predicted"/>
<dbReference type="InterPro" id="IPR011083">
    <property type="entry name" value="Phage_tail_collar_dom"/>
</dbReference>
<reference evidence="2 3" key="1">
    <citation type="submission" date="2022-07" db="EMBL/GenBank/DDBJ databases">
        <title>Methylomonas rivi sp. nov., Methylomonas rosea sp. nov., Methylomonas aureus sp. nov. and Methylomonas subterranea sp. nov., four novel methanotrophs isolated from a freshwater creek and the deep terrestrial subsurface.</title>
        <authorList>
            <person name="Abin C."/>
            <person name="Sankaranarayanan K."/>
            <person name="Garner C."/>
            <person name="Sindelar R."/>
            <person name="Kotary K."/>
            <person name="Garner R."/>
            <person name="Barclay S."/>
            <person name="Lawson P."/>
            <person name="Krumholz L."/>
        </authorList>
    </citation>
    <scope>NUCLEOTIDE SEQUENCE [LARGE SCALE GENOMIC DNA]</scope>
    <source>
        <strain evidence="2 3">WSC-6</strain>
    </source>
</reference>
<name>A0ABT1UAA7_9GAMM</name>
<keyword evidence="3" id="KW-1185">Reference proteome</keyword>
<dbReference type="RefSeq" id="WP_256616992.1">
    <property type="nucleotide sequence ID" value="NZ_JANIBK010000180.1"/>
</dbReference>
<sequence>MDSYLGEIKLWALNFAPEGWHLCDGTLLPVAQNQALFSLLGAYYGGDGRTNFALPDLRGRVPVAAGHNSQTGANLHFGDKGGTETATLTQEQTPPHSHAVNVCSDNGNQPGGLNHHIAATITSTPPGNAINLYAAAGGATVTLDPATVGTAGGATAHENMQPYLALNYYICTAGLYPMRP</sequence>